<feature type="compositionally biased region" description="Polar residues" evidence="1">
    <location>
        <begin position="104"/>
        <end position="116"/>
    </location>
</feature>
<gene>
    <name evidence="3" type="ORF">NGM99_19600</name>
</gene>
<dbReference type="EMBL" id="JAMXQS010000010">
    <property type="protein sequence ID" value="MCO6051998.1"/>
    <property type="molecule type" value="Genomic_DNA"/>
</dbReference>
<keyword evidence="4" id="KW-1185">Reference proteome</keyword>
<feature type="region of interest" description="Disordered" evidence="1">
    <location>
        <begin position="28"/>
        <end position="116"/>
    </location>
</feature>
<feature type="compositionally biased region" description="Gly residues" evidence="1">
    <location>
        <begin position="29"/>
        <end position="52"/>
    </location>
</feature>
<organism evidence="3 4">
    <name type="scientific">Mesorhizobium liriopis</name>
    <dbReference type="NCBI Taxonomy" id="2953882"/>
    <lineage>
        <taxon>Bacteria</taxon>
        <taxon>Pseudomonadati</taxon>
        <taxon>Pseudomonadota</taxon>
        <taxon>Alphaproteobacteria</taxon>
        <taxon>Hyphomicrobiales</taxon>
        <taxon>Phyllobacteriaceae</taxon>
        <taxon>Mesorhizobium</taxon>
    </lineage>
</organism>
<protein>
    <submittedName>
        <fullName evidence="3">Uncharacterized protein</fullName>
    </submittedName>
</protein>
<evidence type="ECO:0000256" key="1">
    <source>
        <dbReference type="SAM" id="MobiDB-lite"/>
    </source>
</evidence>
<name>A0ABT1CBZ0_9HYPH</name>
<evidence type="ECO:0000256" key="2">
    <source>
        <dbReference type="SAM" id="SignalP"/>
    </source>
</evidence>
<sequence>MQISRRSHLAAFAFGLAMAVAIPASAQQGGPGGGGGPGGPGGGMGGPGGGPEGGRRVRGEFGSDQLLFTPAAPRPPAEREPLPDFGAARDPGRDLQLPSITGYAPQQTTKPLSQQGLGSVTLSAKMVESGSDITRGIVWRVFKPEPNKEGKLPLVASARGGTSTFQIEPGSYLVHASFGRAGATKRITVGRDGNKESLVIDAGGLELNAVLPGGGPIDPAKLKFSIYEAQEGPTGERALIVPDVAPNTVVRLNSGVYHIVSNYGAVNAVARSDIRVEAGKLTQATVEHRAAQITFKLLRDAGGEAMADTSWSVLTDGGDSIREAVGPYASMVLAEGDYVVIAKNRERIYQKELSVKPGDDEEVDVLANDASSADEGAD</sequence>
<dbReference type="Proteomes" id="UP001205906">
    <property type="component" value="Unassembled WGS sequence"/>
</dbReference>
<feature type="signal peptide" evidence="2">
    <location>
        <begin position="1"/>
        <end position="26"/>
    </location>
</feature>
<proteinExistence type="predicted"/>
<evidence type="ECO:0000313" key="3">
    <source>
        <dbReference type="EMBL" id="MCO6051998.1"/>
    </source>
</evidence>
<comment type="caution">
    <text evidence="3">The sequence shown here is derived from an EMBL/GenBank/DDBJ whole genome shotgun (WGS) entry which is preliminary data.</text>
</comment>
<evidence type="ECO:0000313" key="4">
    <source>
        <dbReference type="Proteomes" id="UP001205906"/>
    </source>
</evidence>
<dbReference type="RefSeq" id="WP_252822112.1">
    <property type="nucleotide sequence ID" value="NZ_JAMXQS010000010.1"/>
</dbReference>
<accession>A0ABT1CBZ0</accession>
<keyword evidence="2" id="KW-0732">Signal</keyword>
<feature type="chain" id="PRO_5047410851" evidence="2">
    <location>
        <begin position="27"/>
        <end position="378"/>
    </location>
</feature>
<reference evidence="3 4" key="1">
    <citation type="submission" date="2022-06" db="EMBL/GenBank/DDBJ databases">
        <title>Mesorhizobium sp. strain RP14 Genome sequencing and assembly.</title>
        <authorList>
            <person name="Kim I."/>
        </authorList>
    </citation>
    <scope>NUCLEOTIDE SEQUENCE [LARGE SCALE GENOMIC DNA]</scope>
    <source>
        <strain evidence="4">RP14(2022)</strain>
    </source>
</reference>